<evidence type="ECO:0000256" key="12">
    <source>
        <dbReference type="SAM" id="MobiDB-lite"/>
    </source>
</evidence>
<comment type="caution">
    <text evidence="13">The sequence shown here is derived from an EMBL/GenBank/DDBJ whole genome shotgun (WGS) entry which is preliminary data.</text>
</comment>
<keyword evidence="7" id="KW-0564">Palmitate</keyword>
<keyword evidence="13" id="KW-0969">Cilium</keyword>
<proteinExistence type="inferred from homology"/>
<evidence type="ECO:0000256" key="8">
    <source>
        <dbReference type="ARBA" id="ARBA00023143"/>
    </source>
</evidence>
<evidence type="ECO:0000256" key="11">
    <source>
        <dbReference type="HAMAP-Rule" id="MF_00415"/>
    </source>
</evidence>
<dbReference type="PANTHER" id="PTHR34933:SF1">
    <property type="entry name" value="FLAGELLAR L-RING PROTEIN"/>
    <property type="match status" value="1"/>
</dbReference>
<keyword evidence="6 11" id="KW-0472">Membrane</keyword>
<dbReference type="PANTHER" id="PTHR34933">
    <property type="entry name" value="FLAGELLAR L-RING PROTEIN"/>
    <property type="match status" value="1"/>
</dbReference>
<dbReference type="HAMAP" id="MF_00415">
    <property type="entry name" value="FlgH"/>
    <property type="match status" value="1"/>
</dbReference>
<evidence type="ECO:0000256" key="7">
    <source>
        <dbReference type="ARBA" id="ARBA00023139"/>
    </source>
</evidence>
<feature type="compositionally biased region" description="Low complexity" evidence="12">
    <location>
        <begin position="79"/>
        <end position="90"/>
    </location>
</feature>
<keyword evidence="10" id="KW-0449">Lipoprotein</keyword>
<evidence type="ECO:0000256" key="6">
    <source>
        <dbReference type="ARBA" id="ARBA00023136"/>
    </source>
</evidence>
<dbReference type="Pfam" id="PF02107">
    <property type="entry name" value="FlgH"/>
    <property type="match status" value="1"/>
</dbReference>
<keyword evidence="13" id="KW-0966">Cell projection</keyword>
<keyword evidence="9 11" id="KW-0998">Cell outer membrane</keyword>
<reference evidence="13 14" key="1">
    <citation type="submission" date="2018-07" db="EMBL/GenBank/DDBJ databases">
        <title>Genomic Encyclopedia of Type Strains, Phase IV (KMG-IV): sequencing the most valuable type-strain genomes for metagenomic binning, comparative biology and taxonomic classification.</title>
        <authorList>
            <person name="Goeker M."/>
        </authorList>
    </citation>
    <scope>NUCLEOTIDE SEQUENCE [LARGE SCALE GENOMIC DNA]</scope>
    <source>
        <strain evidence="13 14">DSM 16500</strain>
    </source>
</reference>
<organism evidence="13 14">
    <name type="scientific">Aquicella lusitana</name>
    <dbReference type="NCBI Taxonomy" id="254246"/>
    <lineage>
        <taxon>Bacteria</taxon>
        <taxon>Pseudomonadati</taxon>
        <taxon>Pseudomonadota</taxon>
        <taxon>Gammaproteobacteria</taxon>
        <taxon>Legionellales</taxon>
        <taxon>Coxiellaceae</taxon>
        <taxon>Aquicella</taxon>
    </lineage>
</organism>
<name>A0A370G851_9COXI</name>
<keyword evidence="5" id="KW-0732">Signal</keyword>
<dbReference type="AlphaFoldDB" id="A0A370G851"/>
<dbReference type="GO" id="GO:0003774">
    <property type="term" value="F:cytoskeletal motor activity"/>
    <property type="evidence" value="ECO:0007669"/>
    <property type="project" value="InterPro"/>
</dbReference>
<comment type="function">
    <text evidence="1 11">Assembles around the rod to form the L-ring and probably protects the motor/basal body from shearing forces during rotation.</text>
</comment>
<evidence type="ECO:0000256" key="9">
    <source>
        <dbReference type="ARBA" id="ARBA00023237"/>
    </source>
</evidence>
<evidence type="ECO:0000256" key="3">
    <source>
        <dbReference type="ARBA" id="ARBA00006929"/>
    </source>
</evidence>
<dbReference type="EMBL" id="QQAX01000025">
    <property type="protein sequence ID" value="RDI39961.1"/>
    <property type="molecule type" value="Genomic_DNA"/>
</dbReference>
<keyword evidence="13" id="KW-0282">Flagellum</keyword>
<gene>
    <name evidence="11" type="primary">flgH</name>
    <name evidence="13" type="ORF">C8D86_12522</name>
</gene>
<feature type="region of interest" description="Disordered" evidence="12">
    <location>
        <begin position="60"/>
        <end position="94"/>
    </location>
</feature>
<comment type="subunit">
    <text evidence="4 11">The basal body constitutes a major portion of the flagellar organelle and consists of four rings (L,P,S, and M) mounted on a central rod.</text>
</comment>
<evidence type="ECO:0000256" key="1">
    <source>
        <dbReference type="ARBA" id="ARBA00002591"/>
    </source>
</evidence>
<dbReference type="GO" id="GO:0071973">
    <property type="term" value="P:bacterial-type flagellum-dependent cell motility"/>
    <property type="evidence" value="ECO:0007669"/>
    <property type="project" value="InterPro"/>
</dbReference>
<keyword evidence="14" id="KW-1185">Reference proteome</keyword>
<dbReference type="GO" id="GO:0009427">
    <property type="term" value="C:bacterial-type flagellum basal body, distal rod, L ring"/>
    <property type="evidence" value="ECO:0007669"/>
    <property type="project" value="InterPro"/>
</dbReference>
<evidence type="ECO:0000256" key="10">
    <source>
        <dbReference type="ARBA" id="ARBA00023288"/>
    </source>
</evidence>
<dbReference type="PRINTS" id="PR01008">
    <property type="entry name" value="FLGLRINGFLGH"/>
</dbReference>
<dbReference type="Proteomes" id="UP000254720">
    <property type="component" value="Unassembled WGS sequence"/>
</dbReference>
<dbReference type="InterPro" id="IPR000527">
    <property type="entry name" value="Flag_Lring"/>
</dbReference>
<evidence type="ECO:0000313" key="14">
    <source>
        <dbReference type="Proteomes" id="UP000254720"/>
    </source>
</evidence>
<dbReference type="GO" id="GO:0009279">
    <property type="term" value="C:cell outer membrane"/>
    <property type="evidence" value="ECO:0007669"/>
    <property type="project" value="UniProtKB-SubCell"/>
</dbReference>
<evidence type="ECO:0000256" key="5">
    <source>
        <dbReference type="ARBA" id="ARBA00022729"/>
    </source>
</evidence>
<evidence type="ECO:0000256" key="4">
    <source>
        <dbReference type="ARBA" id="ARBA00011439"/>
    </source>
</evidence>
<accession>A0A370G851</accession>
<keyword evidence="8 11" id="KW-0975">Bacterial flagellum</keyword>
<sequence length="218" mass="23842">MLDDWGLRDETVLPPAYPVDEPPPPKQHGSIYQSNYAISLYQDHIARRIGDILTVKLEESTQGEKAAHTKTNKISSIDTNNGSTSNNPSTNGGGSLRPVFFGQPAQALIFNMGSDMEFDGKGQTNQSNRLRGTISVTVVRVLSNNNLIIQGESWVVINQGREYIRLTGIVRPEDIDANNTVSSQRIANARISYSGTGQVGNASRGGLITQLFTKFFPF</sequence>
<comment type="subcellular location">
    <subcellularLocation>
        <location evidence="11">Cell outer membrane</location>
    </subcellularLocation>
    <subcellularLocation>
        <location evidence="11">Bacterial flagellum basal body</location>
    </subcellularLocation>
    <subcellularLocation>
        <location evidence="2">Membrane</location>
        <topology evidence="2">Lipid-anchor</topology>
    </subcellularLocation>
</comment>
<protein>
    <recommendedName>
        <fullName evidence="11">Flagellar L-ring protein</fullName>
    </recommendedName>
    <alternativeName>
        <fullName evidence="11">Basal body L-ring protein</fullName>
    </alternativeName>
</protein>
<evidence type="ECO:0000313" key="13">
    <source>
        <dbReference type="EMBL" id="RDI39961.1"/>
    </source>
</evidence>
<comment type="similarity">
    <text evidence="3 11">Belongs to the FlgH family.</text>
</comment>
<evidence type="ECO:0000256" key="2">
    <source>
        <dbReference type="ARBA" id="ARBA00004635"/>
    </source>
</evidence>